<evidence type="ECO:0000256" key="2">
    <source>
        <dbReference type="ARBA" id="ARBA00022692"/>
    </source>
</evidence>
<dbReference type="OrthoDB" id="3068171at2759"/>
<feature type="transmembrane region" description="Helical" evidence="6">
    <location>
        <begin position="472"/>
        <end position="495"/>
    </location>
</feature>
<evidence type="ECO:0000256" key="6">
    <source>
        <dbReference type="SAM" id="Phobius"/>
    </source>
</evidence>
<evidence type="ECO:0000256" key="4">
    <source>
        <dbReference type="ARBA" id="ARBA00023136"/>
    </source>
</evidence>
<keyword evidence="7" id="KW-0732">Signal</keyword>
<accession>A0A9P8AG84</accession>
<dbReference type="Gene3D" id="1.20.5.510">
    <property type="entry name" value="Single helix bin"/>
    <property type="match status" value="1"/>
</dbReference>
<reference evidence="8" key="1">
    <citation type="journal article" date="2021" name="Genome Biol. Evol.">
        <title>The assembled and annotated genome of the fairy-ring fungus Marasmius oreades.</title>
        <authorList>
            <person name="Hiltunen M."/>
            <person name="Ament-Velasquez S.L."/>
            <person name="Johannesson H."/>
        </authorList>
    </citation>
    <scope>NUCLEOTIDE SEQUENCE</scope>
    <source>
        <strain evidence="8">03SP1</strain>
    </source>
</reference>
<feature type="region of interest" description="Disordered" evidence="5">
    <location>
        <begin position="634"/>
        <end position="653"/>
    </location>
</feature>
<dbReference type="KEGG" id="more:E1B28_002017"/>
<proteinExistence type="predicted"/>
<sequence length="653" mass="70937">MFPFPLFHYLLFYLVFEVSAQGPPPPLATSTNLTKARSDGEKASSARSAIDIQLTVSAIDANGTLTFYDPRGSIVFNEHVYPTQTLHLVQITPTLYSQMAELDIITRNTSYRELLQDQLPRSAAELLDYLVHGYAATKAYIAYRDDHFLTLAQQLWEVGRAYCISDEDIEAKKNAKKTSSLRTECDGSELIPSPFSDKIITKFECVGHRILTGTDIIDIKTTNLTNGELQYRATSAFFTLSAVLAEATSNTTCIKAANQTLQFLKNFGYLPRSNDPSDEKGILALDSDPPCHSASYELWYPTTGDIIEGLSILASLQDDAATDSVLPDAINSSTLYRNTQRSDGVIQIAEMGGFPMSDPFLVRGLGTAYRNNHIEPGMREYIKDFINIQCNYLLDDAILQQSNVYMDSGAGLRPPASTLSPVNQTYAVMVFVQAIASANGTGVGDPSSSNPPVTPGSGSGGGTTKPSKTGAIVGGVVGGVAFLALLAGLIACLFLRRRKRERESLSIYQTSPFHLSGSNEMDESSLTLPTSPVIHVKSRLLKARYPAPTTLINPTSPASPVSPGIRVKIHLDPPRPPTDLESFVATADEIPRAELSPENVDSEPLNDDPHARFHAMSTTEMIRVLNARVQAGRSNIHTEGPPSYPHSEVGTQA</sequence>
<keyword evidence="3 6" id="KW-1133">Transmembrane helix</keyword>
<feature type="signal peptide" evidence="7">
    <location>
        <begin position="1"/>
        <end position="20"/>
    </location>
</feature>
<evidence type="ECO:0000313" key="8">
    <source>
        <dbReference type="EMBL" id="KAG7100243.1"/>
    </source>
</evidence>
<dbReference type="GO" id="GO:0071944">
    <property type="term" value="C:cell periphery"/>
    <property type="evidence" value="ECO:0007669"/>
    <property type="project" value="UniProtKB-ARBA"/>
</dbReference>
<gene>
    <name evidence="8" type="ORF">E1B28_002017</name>
</gene>
<evidence type="ECO:0008006" key="10">
    <source>
        <dbReference type="Google" id="ProtNLM"/>
    </source>
</evidence>
<feature type="chain" id="PRO_5040229527" description="Glycoside hydrolase family 76 protein" evidence="7">
    <location>
        <begin position="21"/>
        <end position="653"/>
    </location>
</feature>
<evidence type="ECO:0000256" key="3">
    <source>
        <dbReference type="ARBA" id="ARBA00022989"/>
    </source>
</evidence>
<dbReference type="PANTHER" id="PTHR15549:SF26">
    <property type="entry name" value="AXIAL BUDDING PATTERN PROTEIN 2-RELATED"/>
    <property type="match status" value="1"/>
</dbReference>
<dbReference type="GeneID" id="66071093"/>
<keyword evidence="2 6" id="KW-0812">Transmembrane</keyword>
<evidence type="ECO:0000256" key="1">
    <source>
        <dbReference type="ARBA" id="ARBA00004167"/>
    </source>
</evidence>
<dbReference type="EMBL" id="CM032181">
    <property type="protein sequence ID" value="KAG7100243.1"/>
    <property type="molecule type" value="Genomic_DNA"/>
</dbReference>
<dbReference type="InterPro" id="IPR051694">
    <property type="entry name" value="Immunoregulatory_rcpt-like"/>
</dbReference>
<feature type="region of interest" description="Disordered" evidence="5">
    <location>
        <begin position="441"/>
        <end position="465"/>
    </location>
</feature>
<evidence type="ECO:0000313" key="9">
    <source>
        <dbReference type="Proteomes" id="UP001049176"/>
    </source>
</evidence>
<dbReference type="AlphaFoldDB" id="A0A9P8AG84"/>
<keyword evidence="4 6" id="KW-0472">Membrane</keyword>
<dbReference type="PANTHER" id="PTHR15549">
    <property type="entry name" value="PAIRED IMMUNOGLOBULIN-LIKE TYPE 2 RECEPTOR"/>
    <property type="match status" value="1"/>
</dbReference>
<comment type="caution">
    <text evidence="8">The sequence shown here is derived from an EMBL/GenBank/DDBJ whole genome shotgun (WGS) entry which is preliminary data.</text>
</comment>
<dbReference type="GO" id="GO:0016020">
    <property type="term" value="C:membrane"/>
    <property type="evidence" value="ECO:0007669"/>
    <property type="project" value="UniProtKB-SubCell"/>
</dbReference>
<dbReference type="RefSeq" id="XP_043016713.1">
    <property type="nucleotide sequence ID" value="XM_043147999.1"/>
</dbReference>
<organism evidence="8 9">
    <name type="scientific">Marasmius oreades</name>
    <name type="common">fairy-ring Marasmius</name>
    <dbReference type="NCBI Taxonomy" id="181124"/>
    <lineage>
        <taxon>Eukaryota</taxon>
        <taxon>Fungi</taxon>
        <taxon>Dikarya</taxon>
        <taxon>Basidiomycota</taxon>
        <taxon>Agaricomycotina</taxon>
        <taxon>Agaricomycetes</taxon>
        <taxon>Agaricomycetidae</taxon>
        <taxon>Agaricales</taxon>
        <taxon>Marasmiineae</taxon>
        <taxon>Marasmiaceae</taxon>
        <taxon>Marasmius</taxon>
    </lineage>
</organism>
<evidence type="ECO:0000256" key="7">
    <source>
        <dbReference type="SAM" id="SignalP"/>
    </source>
</evidence>
<evidence type="ECO:0000256" key="5">
    <source>
        <dbReference type="SAM" id="MobiDB-lite"/>
    </source>
</evidence>
<name>A0A9P8AG84_9AGAR</name>
<protein>
    <recommendedName>
        <fullName evidence="10">Glycoside hydrolase family 76 protein</fullName>
    </recommendedName>
</protein>
<keyword evidence="9" id="KW-1185">Reference proteome</keyword>
<dbReference type="Proteomes" id="UP001049176">
    <property type="component" value="Chromosome 1"/>
</dbReference>
<comment type="subcellular location">
    <subcellularLocation>
        <location evidence="1">Membrane</location>
        <topology evidence="1">Single-pass membrane protein</topology>
    </subcellularLocation>
</comment>